<sequence>MQQPVQELQCTDHKPAYATAAALQKHFYPEIC</sequence>
<protein>
    <submittedName>
        <fullName evidence="1">Uncharacterized protein</fullName>
    </submittedName>
</protein>
<keyword evidence="2" id="KW-1185">Reference proteome</keyword>
<dbReference type="Proteomes" id="UP001485043">
    <property type="component" value="Unassembled WGS sequence"/>
</dbReference>
<reference evidence="1 2" key="1">
    <citation type="journal article" date="2024" name="Nat. Commun.">
        <title>Phylogenomics reveals the evolutionary origins of lichenization in chlorophyte algae.</title>
        <authorList>
            <person name="Puginier C."/>
            <person name="Libourel C."/>
            <person name="Otte J."/>
            <person name="Skaloud P."/>
            <person name="Haon M."/>
            <person name="Grisel S."/>
            <person name="Petersen M."/>
            <person name="Berrin J.G."/>
            <person name="Delaux P.M."/>
            <person name="Dal Grande F."/>
            <person name="Keller J."/>
        </authorList>
    </citation>
    <scope>NUCLEOTIDE SEQUENCE [LARGE SCALE GENOMIC DNA]</scope>
    <source>
        <strain evidence="1 2">SAG 2523</strain>
    </source>
</reference>
<organism evidence="1 2">
    <name type="scientific">Apatococcus fuscideae</name>
    <dbReference type="NCBI Taxonomy" id="2026836"/>
    <lineage>
        <taxon>Eukaryota</taxon>
        <taxon>Viridiplantae</taxon>
        <taxon>Chlorophyta</taxon>
        <taxon>core chlorophytes</taxon>
        <taxon>Trebouxiophyceae</taxon>
        <taxon>Chlorellales</taxon>
        <taxon>Chlorellaceae</taxon>
        <taxon>Apatococcus</taxon>
    </lineage>
</organism>
<name>A0AAW1T393_9CHLO</name>
<proteinExistence type="predicted"/>
<accession>A0AAW1T393</accession>
<comment type="caution">
    <text evidence="1">The sequence shown here is derived from an EMBL/GenBank/DDBJ whole genome shotgun (WGS) entry which is preliminary data.</text>
</comment>
<evidence type="ECO:0000313" key="2">
    <source>
        <dbReference type="Proteomes" id="UP001485043"/>
    </source>
</evidence>
<dbReference type="EMBL" id="JALJOV010000427">
    <property type="protein sequence ID" value="KAK9863805.1"/>
    <property type="molecule type" value="Genomic_DNA"/>
</dbReference>
<feature type="non-terminal residue" evidence="1">
    <location>
        <position position="32"/>
    </location>
</feature>
<gene>
    <name evidence="1" type="ORF">WJX84_006271</name>
</gene>
<evidence type="ECO:0000313" key="1">
    <source>
        <dbReference type="EMBL" id="KAK9863805.1"/>
    </source>
</evidence>
<dbReference type="AlphaFoldDB" id="A0AAW1T393"/>